<dbReference type="EMBL" id="JAUSVF010000001">
    <property type="protein sequence ID" value="MDQ0320463.1"/>
    <property type="molecule type" value="Genomic_DNA"/>
</dbReference>
<name>A0ABU0BQD5_9HYPH</name>
<gene>
    <name evidence="1" type="ORF">QO002_002601</name>
</gene>
<sequence>MTAPARTIDWIAGWFMLASAPAFAGDIASLGVIGFSEDGGAFAFEEDGVADTETR</sequence>
<dbReference type="RefSeq" id="WP_307230232.1">
    <property type="nucleotide sequence ID" value="NZ_JAUSVF010000001.1"/>
</dbReference>
<evidence type="ECO:0000313" key="1">
    <source>
        <dbReference type="EMBL" id="MDQ0320463.1"/>
    </source>
</evidence>
<organism evidence="1 2">
    <name type="scientific">Pararhizobium capsulatum DSM 1112</name>
    <dbReference type="NCBI Taxonomy" id="1121113"/>
    <lineage>
        <taxon>Bacteria</taxon>
        <taxon>Pseudomonadati</taxon>
        <taxon>Pseudomonadota</taxon>
        <taxon>Alphaproteobacteria</taxon>
        <taxon>Hyphomicrobiales</taxon>
        <taxon>Rhizobiaceae</taxon>
        <taxon>Rhizobium/Agrobacterium group</taxon>
        <taxon>Pararhizobium</taxon>
    </lineage>
</organism>
<evidence type="ECO:0000313" key="2">
    <source>
        <dbReference type="Proteomes" id="UP001230207"/>
    </source>
</evidence>
<protein>
    <submittedName>
        <fullName evidence="1">Secreted protein</fullName>
    </submittedName>
</protein>
<dbReference type="Proteomes" id="UP001230207">
    <property type="component" value="Unassembled WGS sequence"/>
</dbReference>
<keyword evidence="2" id="KW-1185">Reference proteome</keyword>
<comment type="caution">
    <text evidence="1">The sequence shown here is derived from an EMBL/GenBank/DDBJ whole genome shotgun (WGS) entry which is preliminary data.</text>
</comment>
<proteinExistence type="predicted"/>
<reference evidence="1 2" key="1">
    <citation type="submission" date="2023-07" db="EMBL/GenBank/DDBJ databases">
        <title>Genomic Encyclopedia of Type Strains, Phase IV (KMG-IV): sequencing the most valuable type-strain genomes for metagenomic binning, comparative biology and taxonomic classification.</title>
        <authorList>
            <person name="Goeker M."/>
        </authorList>
    </citation>
    <scope>NUCLEOTIDE SEQUENCE [LARGE SCALE GENOMIC DNA]</scope>
    <source>
        <strain evidence="1 2">DSM 1112</strain>
    </source>
</reference>
<accession>A0ABU0BQD5</accession>